<comment type="caution">
    <text evidence="4">The sequence shown here is derived from an EMBL/GenBank/DDBJ whole genome shotgun (WGS) entry which is preliminary data.</text>
</comment>
<gene>
    <name evidence="4" type="ORF">J2W61_005069</name>
</gene>
<keyword evidence="2" id="KW-0067">ATP-binding</keyword>
<dbReference type="Pfam" id="PF13776">
    <property type="entry name" value="DUF4172"/>
    <property type="match status" value="1"/>
</dbReference>
<dbReference type="InterPro" id="IPR003812">
    <property type="entry name" value="Fido"/>
</dbReference>
<evidence type="ECO:0000313" key="4">
    <source>
        <dbReference type="EMBL" id="MDR6705194.1"/>
    </source>
</evidence>
<dbReference type="Proteomes" id="UP001265315">
    <property type="component" value="Unassembled WGS sequence"/>
</dbReference>
<evidence type="ECO:0000313" key="5">
    <source>
        <dbReference type="Proteomes" id="UP001265315"/>
    </source>
</evidence>
<dbReference type="SUPFAM" id="SSF140931">
    <property type="entry name" value="Fic-like"/>
    <property type="match status" value="1"/>
</dbReference>
<keyword evidence="2" id="KW-0547">Nucleotide-binding</keyword>
<feature type="binding site" evidence="2">
    <location>
        <begin position="293"/>
        <end position="294"/>
    </location>
    <ligand>
        <name>ATP</name>
        <dbReference type="ChEBI" id="CHEBI:30616"/>
    </ligand>
</feature>
<name>A0AAW8M256_AGRTU</name>
<dbReference type="PANTHER" id="PTHR13504:SF33">
    <property type="entry name" value="FIC FAMILY PROTEIN"/>
    <property type="match status" value="1"/>
</dbReference>
<dbReference type="InterPro" id="IPR040198">
    <property type="entry name" value="Fido_containing"/>
</dbReference>
<dbReference type="AlphaFoldDB" id="A0AAW8M256"/>
<evidence type="ECO:0000259" key="3">
    <source>
        <dbReference type="PROSITE" id="PS51459"/>
    </source>
</evidence>
<reference evidence="4" key="1">
    <citation type="submission" date="2023-07" db="EMBL/GenBank/DDBJ databases">
        <title>Sorghum-associated microbial communities from plants grown in Nebraska, USA.</title>
        <authorList>
            <person name="Schachtman D."/>
        </authorList>
    </citation>
    <scope>NUCLEOTIDE SEQUENCE</scope>
    <source>
        <strain evidence="4">1457</strain>
    </source>
</reference>
<dbReference type="Pfam" id="PF02661">
    <property type="entry name" value="Fic"/>
    <property type="match status" value="1"/>
</dbReference>
<evidence type="ECO:0000256" key="1">
    <source>
        <dbReference type="PIRSR" id="PIRSR640198-1"/>
    </source>
</evidence>
<evidence type="ECO:0000256" key="2">
    <source>
        <dbReference type="PIRSR" id="PIRSR640198-2"/>
    </source>
</evidence>
<feature type="binding site" evidence="2">
    <location>
        <begin position="255"/>
        <end position="262"/>
    </location>
    <ligand>
        <name>ATP</name>
        <dbReference type="ChEBI" id="CHEBI:30616"/>
    </ligand>
</feature>
<dbReference type="InterPro" id="IPR025230">
    <property type="entry name" value="DUF4172"/>
</dbReference>
<feature type="domain" description="Fido" evidence="3">
    <location>
        <begin position="158"/>
        <end position="317"/>
    </location>
</feature>
<dbReference type="GO" id="GO:0005524">
    <property type="term" value="F:ATP binding"/>
    <property type="evidence" value="ECO:0007669"/>
    <property type="project" value="UniProtKB-KW"/>
</dbReference>
<feature type="active site" evidence="1">
    <location>
        <position position="251"/>
    </location>
</feature>
<dbReference type="InterPro" id="IPR036597">
    <property type="entry name" value="Fido-like_dom_sf"/>
</dbReference>
<dbReference type="PANTHER" id="PTHR13504">
    <property type="entry name" value="FIDO DOMAIN-CONTAINING PROTEIN DDB_G0283145"/>
    <property type="match status" value="1"/>
</dbReference>
<protein>
    <submittedName>
        <fullName evidence="4">Fic family protein</fullName>
    </submittedName>
</protein>
<proteinExistence type="predicted"/>
<dbReference type="EMBL" id="JAVDSW010000008">
    <property type="protein sequence ID" value="MDR6705194.1"/>
    <property type="molecule type" value="Genomic_DNA"/>
</dbReference>
<dbReference type="PROSITE" id="PS51459">
    <property type="entry name" value="FIDO"/>
    <property type="match status" value="1"/>
</dbReference>
<sequence>MAQILPKLSTLDQNAYDAEITRNNIRIIADIALAILRIWILSSTMTYIWQSPQWPKFEWKLEHLAPRLAAVRLDQGRLIGRVESLGFRTREATFLQALTDDVVKSSAIEGERLDEQQVRSSLARRLGIDIDGFVAPNRSVEGIVHITLDATINCSHPLTAERLFQWHAALFPTGRNEWGHKLRVGNWRDDSGGRMEIVSGAFGYEKVHHVAPSADRLEREMSTFLEWFNETHDLDPLVKAAVAHLWFVAIHPFGDGNGRITRAIADMTLARSGGGAQRLYSMSAAIERSRIGYYEALQSITSNEALDITSWIEWFLDRLGNAVGGALATLDNVMLKNDFWQKHAAHDLNPRQAKVLNRLLEGNFEGKLTSTKWAKLTNASQDTASRDIADLLVEGILRKGDAGGRSTAYELIMDFPENPTPRSEGG</sequence>
<organism evidence="4 5">
    <name type="scientific">Agrobacterium tumefaciens</name>
    <dbReference type="NCBI Taxonomy" id="358"/>
    <lineage>
        <taxon>Bacteria</taxon>
        <taxon>Pseudomonadati</taxon>
        <taxon>Pseudomonadota</taxon>
        <taxon>Alphaproteobacteria</taxon>
        <taxon>Hyphomicrobiales</taxon>
        <taxon>Rhizobiaceae</taxon>
        <taxon>Rhizobium/Agrobacterium group</taxon>
        <taxon>Agrobacterium</taxon>
        <taxon>Agrobacterium tumefaciens complex</taxon>
    </lineage>
</organism>
<accession>A0AAW8M256</accession>
<dbReference type="Gene3D" id="1.10.3290.10">
    <property type="entry name" value="Fido-like domain"/>
    <property type="match status" value="1"/>
</dbReference>
<dbReference type="RefSeq" id="WP_306966111.1">
    <property type="nucleotide sequence ID" value="NZ_JAGIPD010000006.1"/>
</dbReference>